<feature type="region of interest" description="Disordered" evidence="4">
    <location>
        <begin position="285"/>
        <end position="313"/>
    </location>
</feature>
<dbReference type="InterPro" id="IPR036770">
    <property type="entry name" value="Ankyrin_rpt-contain_sf"/>
</dbReference>
<protein>
    <submittedName>
        <fullName evidence="5">Uncharacterized protein</fullName>
    </submittedName>
</protein>
<keyword evidence="2 3" id="KW-0040">ANK repeat</keyword>
<dbReference type="PANTHER" id="PTHR24173:SF74">
    <property type="entry name" value="ANKYRIN REPEAT DOMAIN-CONTAINING PROTEIN 16"/>
    <property type="match status" value="1"/>
</dbReference>
<feature type="compositionally biased region" description="Polar residues" evidence="4">
    <location>
        <begin position="173"/>
        <end position="184"/>
    </location>
</feature>
<evidence type="ECO:0000313" key="6">
    <source>
        <dbReference type="Proteomes" id="UP000001261"/>
    </source>
</evidence>
<dbReference type="PROSITE" id="PS50297">
    <property type="entry name" value="ANK_REP_REGION"/>
    <property type="match status" value="2"/>
</dbReference>
<dbReference type="InterPro" id="IPR002110">
    <property type="entry name" value="Ankyrin_rpt"/>
</dbReference>
<evidence type="ECO:0000256" key="3">
    <source>
        <dbReference type="PROSITE-ProRule" id="PRU00023"/>
    </source>
</evidence>
<dbReference type="VEuPathDB" id="FungiDB:CIMG_00483"/>
<organism evidence="5 6">
    <name type="scientific">Coccidioides immitis (strain RS)</name>
    <name type="common">Valley fever fungus</name>
    <dbReference type="NCBI Taxonomy" id="246410"/>
    <lineage>
        <taxon>Eukaryota</taxon>
        <taxon>Fungi</taxon>
        <taxon>Dikarya</taxon>
        <taxon>Ascomycota</taxon>
        <taxon>Pezizomycotina</taxon>
        <taxon>Eurotiomycetes</taxon>
        <taxon>Eurotiomycetidae</taxon>
        <taxon>Onygenales</taxon>
        <taxon>Onygenaceae</taxon>
        <taxon>Coccidioides</taxon>
    </lineage>
</organism>
<feature type="region of interest" description="Disordered" evidence="4">
    <location>
        <begin position="339"/>
        <end position="376"/>
    </location>
</feature>
<dbReference type="Pfam" id="PF00023">
    <property type="entry name" value="Ank"/>
    <property type="match status" value="1"/>
</dbReference>
<dbReference type="PANTHER" id="PTHR24173">
    <property type="entry name" value="ANKYRIN REPEAT CONTAINING"/>
    <property type="match status" value="1"/>
</dbReference>
<dbReference type="OrthoDB" id="20872at2759"/>
<evidence type="ECO:0000256" key="1">
    <source>
        <dbReference type="ARBA" id="ARBA00022737"/>
    </source>
</evidence>
<reference evidence="6" key="1">
    <citation type="journal article" date="2009" name="Genome Res.">
        <title>Comparative genomic analyses of the human fungal pathogens Coccidioides and their relatives.</title>
        <authorList>
            <person name="Sharpton T.J."/>
            <person name="Stajich J.E."/>
            <person name="Rounsley S.D."/>
            <person name="Gardner M.J."/>
            <person name="Wortman J.R."/>
            <person name="Jordar V.S."/>
            <person name="Maiti R."/>
            <person name="Kodira C.D."/>
            <person name="Neafsey D.E."/>
            <person name="Zeng Q."/>
            <person name="Hung C.-Y."/>
            <person name="McMahan C."/>
            <person name="Muszewska A."/>
            <person name="Grynberg M."/>
            <person name="Mandel M.A."/>
            <person name="Kellner E.M."/>
            <person name="Barker B.M."/>
            <person name="Galgiani J.N."/>
            <person name="Orbach M.J."/>
            <person name="Kirkland T.N."/>
            <person name="Cole G.T."/>
            <person name="Henn M.R."/>
            <person name="Birren B.W."/>
            <person name="Taylor J.W."/>
        </authorList>
    </citation>
    <scope>NUCLEOTIDE SEQUENCE [LARGE SCALE GENOMIC DNA]</scope>
    <source>
        <strain evidence="6">RS</strain>
    </source>
</reference>
<gene>
    <name evidence="5" type="ORF">CIMG_00483</name>
</gene>
<keyword evidence="1" id="KW-0677">Repeat</keyword>
<dbReference type="OMA" id="HAKCAPA"/>
<dbReference type="GeneID" id="4567683"/>
<dbReference type="KEGG" id="cim:CIMG_00483"/>
<name>A0A0E1RY42_COCIM</name>
<accession>A0A0E1RY42</accession>
<dbReference type="SMART" id="SM00248">
    <property type="entry name" value="ANK"/>
    <property type="match status" value="4"/>
</dbReference>
<sequence length="395" mass="43329">MGLSQLKARLFTIIRRSNNPTQQQAPSFLLRISAVALAMVELSVPIRLRRAILLNDAFLVKRIVRNNPEYLENPDYDDKSNTSLHLAAILGHLDIIKFLVDFGHDLCNPDSSQLGFNSTPGISLNTDSSTPLHLAAANAHADCVDFLCSTFPQTIDRQDKNGATPLMLAARASNPSNTPQSTTVVPPKQRPRATSNPTSAEDTRTVAILLEYGADVTLADNAGNTALHYASAWGNLKAFRLLVQWNAPPLVKNNAGSVPADYALTGQAAIYCRGLIAEFGRHRLEEEEQEGEEDRERQHAQQQQQTSTKLSLKVKASELGQFTNEARISPISPNETRLMEAWKRASSSPRRQPMSAGGVRLVNDDTDRDDDTPSTVFKVNLPMVDAATNGDYESD</sequence>
<dbReference type="SUPFAM" id="SSF48403">
    <property type="entry name" value="Ankyrin repeat"/>
    <property type="match status" value="1"/>
</dbReference>
<dbReference type="Proteomes" id="UP000001261">
    <property type="component" value="Unassembled WGS sequence"/>
</dbReference>
<dbReference type="EMBL" id="GG704911">
    <property type="protein sequence ID" value="EAS35129.2"/>
    <property type="molecule type" value="Genomic_DNA"/>
</dbReference>
<dbReference type="PRINTS" id="PR01415">
    <property type="entry name" value="ANKYRIN"/>
</dbReference>
<feature type="compositionally biased region" description="Low complexity" evidence="4">
    <location>
        <begin position="301"/>
        <end position="313"/>
    </location>
</feature>
<dbReference type="InParanoid" id="A0A0E1RY42"/>
<dbReference type="AlphaFoldDB" id="A0A0E1RY42"/>
<evidence type="ECO:0000256" key="4">
    <source>
        <dbReference type="SAM" id="MobiDB-lite"/>
    </source>
</evidence>
<feature type="region of interest" description="Disordered" evidence="4">
    <location>
        <begin position="170"/>
        <end position="201"/>
    </location>
</feature>
<feature type="repeat" description="ANK" evidence="3">
    <location>
        <begin position="222"/>
        <end position="254"/>
    </location>
</feature>
<reference evidence="6" key="2">
    <citation type="journal article" date="2010" name="Genome Res.">
        <title>Population genomic sequencing of Coccidioides fungi reveals recent hybridization and transposon control.</title>
        <authorList>
            <person name="Neafsey D.E."/>
            <person name="Barker B.M."/>
            <person name="Sharpton T.J."/>
            <person name="Stajich J.E."/>
            <person name="Park D.J."/>
            <person name="Whiston E."/>
            <person name="Hung C.-Y."/>
            <person name="McMahan C."/>
            <person name="White J."/>
            <person name="Sykes S."/>
            <person name="Heiman D."/>
            <person name="Young S."/>
            <person name="Zeng Q."/>
            <person name="Abouelleil A."/>
            <person name="Aftuck L."/>
            <person name="Bessette D."/>
            <person name="Brown A."/>
            <person name="FitzGerald M."/>
            <person name="Lui A."/>
            <person name="Macdonald J.P."/>
            <person name="Priest M."/>
            <person name="Orbach M.J."/>
            <person name="Galgiani J.N."/>
            <person name="Kirkland T.N."/>
            <person name="Cole G.T."/>
            <person name="Birren B.W."/>
            <person name="Henn M.R."/>
            <person name="Taylor J.W."/>
            <person name="Rounsley S.D."/>
        </authorList>
    </citation>
    <scope>GENOME REANNOTATION</scope>
    <source>
        <strain evidence="6">RS</strain>
    </source>
</reference>
<dbReference type="Pfam" id="PF13637">
    <property type="entry name" value="Ank_4"/>
    <property type="match status" value="1"/>
</dbReference>
<dbReference type="Pfam" id="PF12796">
    <property type="entry name" value="Ank_2"/>
    <property type="match status" value="1"/>
</dbReference>
<dbReference type="PROSITE" id="PS50088">
    <property type="entry name" value="ANK_REPEAT"/>
    <property type="match status" value="2"/>
</dbReference>
<dbReference type="STRING" id="246410.A0A0E1RY42"/>
<evidence type="ECO:0000313" key="5">
    <source>
        <dbReference type="EMBL" id="EAS35129.2"/>
    </source>
</evidence>
<dbReference type="RefSeq" id="XP_001246712.2">
    <property type="nucleotide sequence ID" value="XM_001246711.2"/>
</dbReference>
<keyword evidence="6" id="KW-1185">Reference proteome</keyword>
<proteinExistence type="predicted"/>
<dbReference type="Gene3D" id="1.25.40.20">
    <property type="entry name" value="Ankyrin repeat-containing domain"/>
    <property type="match status" value="1"/>
</dbReference>
<evidence type="ECO:0000256" key="2">
    <source>
        <dbReference type="ARBA" id="ARBA00023043"/>
    </source>
</evidence>
<feature type="repeat" description="ANK" evidence="3">
    <location>
        <begin position="79"/>
        <end position="111"/>
    </location>
</feature>